<comment type="subcellular location">
    <subcellularLocation>
        <location evidence="1">Nucleus</location>
    </subcellularLocation>
</comment>
<reference evidence="7 8" key="1">
    <citation type="journal article" date="2020" name="Microbiol. Resour. Announc.">
        <title>Draft Genome Sequence of a Cladosporium Species Isolated from the Mesophotic Ascidian Didemnum maculosum.</title>
        <authorList>
            <person name="Gioti A."/>
            <person name="Siaperas R."/>
            <person name="Nikolaivits E."/>
            <person name="Le Goff G."/>
            <person name="Ouazzani J."/>
            <person name="Kotoulas G."/>
            <person name="Topakas E."/>
        </authorList>
    </citation>
    <scope>NUCLEOTIDE SEQUENCE [LARGE SCALE GENOMIC DNA]</scope>
    <source>
        <strain evidence="7 8">TM138-S3</strain>
    </source>
</reference>
<dbReference type="EMBL" id="JAAQHG020000017">
    <property type="protein sequence ID" value="KAL1585865.1"/>
    <property type="molecule type" value="Genomic_DNA"/>
</dbReference>
<dbReference type="Pfam" id="PF23726">
    <property type="entry name" value="Beta-prop_RSE1_2nd"/>
    <property type="match status" value="1"/>
</dbReference>
<dbReference type="GO" id="GO:0005634">
    <property type="term" value="C:nucleus"/>
    <property type="evidence" value="ECO:0007669"/>
    <property type="project" value="UniProtKB-SubCell"/>
</dbReference>
<dbReference type="RefSeq" id="XP_069228971.1">
    <property type="nucleotide sequence ID" value="XM_069373677.1"/>
</dbReference>
<feature type="compositionally biased region" description="Acidic residues" evidence="3">
    <location>
        <begin position="445"/>
        <end position="460"/>
    </location>
</feature>
<dbReference type="Pfam" id="PF10433">
    <property type="entry name" value="Beta-prop_RSE1_1st"/>
    <property type="match status" value="1"/>
</dbReference>
<evidence type="ECO:0000256" key="1">
    <source>
        <dbReference type="ARBA" id="ARBA00004123"/>
    </source>
</evidence>
<feature type="domain" description="RSE1/DDB1/CPSF1 first beta-propeller" evidence="5">
    <location>
        <begin position="12"/>
        <end position="427"/>
    </location>
</feature>
<feature type="domain" description="RSE1/DDB1/CPSF1 second beta-propeller" evidence="6">
    <location>
        <begin position="607"/>
        <end position="918"/>
    </location>
</feature>
<dbReference type="InterPro" id="IPR018846">
    <property type="entry name" value="Beta-prop_RSE1/DDB1/CPSF1_1st"/>
</dbReference>
<evidence type="ECO:0008006" key="9">
    <source>
        <dbReference type="Google" id="ProtNLM"/>
    </source>
</evidence>
<keyword evidence="2" id="KW-0539">Nucleus</keyword>
<evidence type="ECO:0000256" key="3">
    <source>
        <dbReference type="SAM" id="MobiDB-lite"/>
    </source>
</evidence>
<name>A0AB34KRB0_9PEZI</name>
<dbReference type="Pfam" id="PF03178">
    <property type="entry name" value="CPSF_A"/>
    <property type="match status" value="1"/>
</dbReference>
<evidence type="ECO:0000313" key="7">
    <source>
        <dbReference type="EMBL" id="KAL1585865.1"/>
    </source>
</evidence>
<evidence type="ECO:0000259" key="6">
    <source>
        <dbReference type="Pfam" id="PF23726"/>
    </source>
</evidence>
<dbReference type="InterPro" id="IPR015943">
    <property type="entry name" value="WD40/YVTN_repeat-like_dom_sf"/>
</dbReference>
<organism evidence="7 8">
    <name type="scientific">Cladosporium halotolerans</name>
    <dbReference type="NCBI Taxonomy" id="1052096"/>
    <lineage>
        <taxon>Eukaryota</taxon>
        <taxon>Fungi</taxon>
        <taxon>Dikarya</taxon>
        <taxon>Ascomycota</taxon>
        <taxon>Pezizomycotina</taxon>
        <taxon>Dothideomycetes</taxon>
        <taxon>Dothideomycetidae</taxon>
        <taxon>Cladosporiales</taxon>
        <taxon>Cladosporiaceae</taxon>
        <taxon>Cladosporium</taxon>
    </lineage>
</organism>
<dbReference type="GO" id="GO:0003676">
    <property type="term" value="F:nucleic acid binding"/>
    <property type="evidence" value="ECO:0007669"/>
    <property type="project" value="InterPro"/>
</dbReference>
<dbReference type="GeneID" id="96006515"/>
<accession>A0AB34KRB0</accession>
<dbReference type="Proteomes" id="UP000803884">
    <property type="component" value="Unassembled WGS sequence"/>
</dbReference>
<dbReference type="Gene3D" id="2.130.10.10">
    <property type="entry name" value="YVTN repeat-like/Quinoprotein amine dehydrogenase"/>
    <property type="match status" value="2"/>
</dbReference>
<dbReference type="PANTHER" id="PTHR10644">
    <property type="entry name" value="DNA REPAIR/RNA PROCESSING CPSF FAMILY"/>
    <property type="match status" value="1"/>
</dbReference>
<feature type="domain" description="RSE1/DDB1/CPSF1 C-terminal" evidence="4">
    <location>
        <begin position="988"/>
        <end position="1327"/>
    </location>
</feature>
<dbReference type="InterPro" id="IPR058543">
    <property type="entry name" value="Beta-prop_RSE1/DDB1/CPSF1_2nd"/>
</dbReference>
<evidence type="ECO:0000259" key="5">
    <source>
        <dbReference type="Pfam" id="PF10433"/>
    </source>
</evidence>
<evidence type="ECO:0000259" key="4">
    <source>
        <dbReference type="Pfam" id="PF03178"/>
    </source>
</evidence>
<evidence type="ECO:0000256" key="2">
    <source>
        <dbReference type="ARBA" id="ARBA00023242"/>
    </source>
</evidence>
<comment type="caution">
    <text evidence="7">The sequence shown here is derived from an EMBL/GenBank/DDBJ whole genome shotgun (WGS) entry which is preliminary data.</text>
</comment>
<dbReference type="InterPro" id="IPR050358">
    <property type="entry name" value="RSE1/DDB1/CFT1"/>
</dbReference>
<sequence length="1365" mass="148445">MQCYTELIPPTAVSHAITLPFLAPDEENLIVAKTSLLQVFRLRSALPNATANGAADEDETDEGTERKLSLVGEYTLSGTVTALKRVKILNGKSGGDAILIASRDAKLSLIDWDPENHRINTISIHYYEGENIPAQPFGPSLRDTASILTVDPSSRCAALQFGQRHLAILPFRQQGDDLAELEVEADNEDKRQAQQTLVNGESVQTPYKASFVSTLTQVAPNLTHPVDLAFLYEYREPTLGILASASQTSSALLDLRKDIMTYTVGTLDLEQRASTVLVAVQGLPSDLWKVVPLSLPVGGALLVGTNEFVHVDQSGKTTAIAVNEFASKGSDYAMADQSSLGLKLEDCEIEPLNNSAGDLLVVLRDGTLAILRFTMQGRNVGGMQVVKVATGNGGDSPESAPSCVASFQSGEFFVGSDLGDSVLLRSNNPTTAISRKRSYAQMAQDNEDADSEDQDNDVEEDDLYGTAPAAAQKSQSAAAAAAAQPVSSYRFREVDRLPSLGPINNFCFGKPAESNQNGLDAVASVGRDRGSRLAFLNKQLIPEFGRENAIDGAKSVWSIGAAREPSASEDLHDNYLFVYNGESTKAYARPETEGQKEDEDAISGPYVERTDTEFEQEGETIDIGTLANRTRVVQCREHEVRTYDANLGLSQIIPMIDEESEAELKIAHTSFCDPYLLVLRDDSSIQVLKVEKNGDVEPLETEDATLKESRWLSGCIYNGRLTQQQASVFLLREDGNLHAFSLPELKPIFTALNLSHLPPILSTDSTQRRVGARETLTELIVADIGPTDASDPYLILRNATDTFTIYDPFYFPTKPSSSDWHNNLRFRKVPNTYVPRYESTHEEASRLAPLRSINLAGYNVVSVSGSAPSLITKHATSLPRIVPLRLQKCRAISPLHVSTCNRGFAVLDIDGNLQECKIPTDVWFGTGWSVRKMPLGDPVEEVRQISYHDGRGLYIVATCRLVDFMFVEEDGRHPEQDDIAVRPQVPQYTLHLLSAKSRRILHSVEMPYTETITTLKVMQLEASELTHEQKSLVVVGSAQLRGEDMPAKGALTVFEILDVVPEPDDAETGVKLHVLSREEPRGSVTAIEPFLGGLIGTAQGQKLMVRGLKEDGSCLPVAFLDAQCQMTSLKTLSQTGLWLGADVWKGLWFGAFTEEPYKLTVLGKSRSHLEVACAEFLPADAGHLYILAADAHADLHVLQYDPENPKSLSGSRLLHRSTFHLGHHPTSMTLVPSTLAPFAAQPLPDSSPDPASAQQTPLYHVLTTTLTGSIGLLTPLDEPSYRRLSALEAHLGAALEHAAGLNPRAYRAVESEGFGARGVVDGSLVLRVGELGAVRRAEVLGRAGGDGWVLRSDLEILGGGGIGWL</sequence>
<feature type="region of interest" description="Disordered" evidence="3">
    <location>
        <begin position="434"/>
        <end position="460"/>
    </location>
</feature>
<keyword evidence="8" id="KW-1185">Reference proteome</keyword>
<proteinExistence type="predicted"/>
<gene>
    <name evidence="7" type="ORF">WHR41_05072</name>
</gene>
<protein>
    <recommendedName>
        <fullName evidence="9">Protein CFT1</fullName>
    </recommendedName>
</protein>
<dbReference type="InterPro" id="IPR004871">
    <property type="entry name" value="RSE1/DDB1/CPSF1_C"/>
</dbReference>
<evidence type="ECO:0000313" key="8">
    <source>
        <dbReference type="Proteomes" id="UP000803884"/>
    </source>
</evidence>